<dbReference type="STRING" id="926569.ANT_21110"/>
<dbReference type="RefSeq" id="WP_013560507.1">
    <property type="nucleotide sequence ID" value="NC_014960.1"/>
</dbReference>
<accession>E8MXQ6</accession>
<keyword evidence="1" id="KW-0472">Membrane</keyword>
<dbReference type="Proteomes" id="UP000008922">
    <property type="component" value="Chromosome"/>
</dbReference>
<sequence length="41" mass="4624">MKSQKFSFLQNEDWLSVVIAFGLILLSVLGWIGKQGLPIVF</sequence>
<proteinExistence type="predicted"/>
<dbReference type="KEGG" id="atm:ANT_21110"/>
<reference evidence="2 3" key="1">
    <citation type="submission" date="2010-12" db="EMBL/GenBank/DDBJ databases">
        <title>Whole genome sequence of Anaerolinea thermophila UNI-1.</title>
        <authorList>
            <person name="Narita-Yamada S."/>
            <person name="Kishi E."/>
            <person name="Watanabe Y."/>
            <person name="Takasaki K."/>
            <person name="Ankai A."/>
            <person name="Oguchi A."/>
            <person name="Fukui S."/>
            <person name="Takahashi M."/>
            <person name="Yashiro I."/>
            <person name="Hosoyama A."/>
            <person name="Sekiguchi Y."/>
            <person name="Hanada S."/>
            <person name="Fujita N."/>
        </authorList>
    </citation>
    <scope>NUCLEOTIDE SEQUENCE [LARGE SCALE GENOMIC DNA]</scope>
    <source>
        <strain evidence="3">DSM 14523 / JCM 11388 / NBRC 100420 / UNI-1</strain>
    </source>
</reference>
<evidence type="ECO:0000313" key="2">
    <source>
        <dbReference type="EMBL" id="BAJ64137.1"/>
    </source>
</evidence>
<dbReference type="HOGENOM" id="CLU_3264882_0_0_0"/>
<protein>
    <submittedName>
        <fullName evidence="2">Uncharacterized protein</fullName>
    </submittedName>
</protein>
<name>E8MXQ6_ANATU</name>
<keyword evidence="3" id="KW-1185">Reference proteome</keyword>
<evidence type="ECO:0000256" key="1">
    <source>
        <dbReference type="SAM" id="Phobius"/>
    </source>
</evidence>
<organism evidence="2 3">
    <name type="scientific">Anaerolinea thermophila (strain DSM 14523 / JCM 11388 / NBRC 100420 / UNI-1)</name>
    <dbReference type="NCBI Taxonomy" id="926569"/>
    <lineage>
        <taxon>Bacteria</taxon>
        <taxon>Bacillati</taxon>
        <taxon>Chloroflexota</taxon>
        <taxon>Anaerolineae</taxon>
        <taxon>Anaerolineales</taxon>
        <taxon>Anaerolineaceae</taxon>
        <taxon>Anaerolinea</taxon>
    </lineage>
</organism>
<dbReference type="InParanoid" id="E8MXQ6"/>
<evidence type="ECO:0000313" key="3">
    <source>
        <dbReference type="Proteomes" id="UP000008922"/>
    </source>
</evidence>
<gene>
    <name evidence="2" type="ordered locus">ANT_21110</name>
</gene>
<dbReference type="EMBL" id="AP012029">
    <property type="protein sequence ID" value="BAJ64137.1"/>
    <property type="molecule type" value="Genomic_DNA"/>
</dbReference>
<keyword evidence="1" id="KW-0812">Transmembrane</keyword>
<feature type="transmembrane region" description="Helical" evidence="1">
    <location>
        <begin position="14"/>
        <end position="32"/>
    </location>
</feature>
<dbReference type="AlphaFoldDB" id="E8MXQ6"/>
<keyword evidence="1" id="KW-1133">Transmembrane helix</keyword>